<evidence type="ECO:0000256" key="1">
    <source>
        <dbReference type="ARBA" id="ARBA00022500"/>
    </source>
</evidence>
<organism evidence="7 8">
    <name type="scientific">Nocardioides deserti</name>
    <dbReference type="NCBI Taxonomy" id="1588644"/>
    <lineage>
        <taxon>Bacteria</taxon>
        <taxon>Bacillati</taxon>
        <taxon>Actinomycetota</taxon>
        <taxon>Actinomycetes</taxon>
        <taxon>Propionibacteriales</taxon>
        <taxon>Nocardioidaceae</taxon>
        <taxon>Nocardioides</taxon>
    </lineage>
</organism>
<proteinExistence type="inferred from homology"/>
<sequence>MTSTPSARRSPVQRFADLSIRTKILAAVAVAALVATVVGVNGVRSLGATTDDARLLYSKNLLGVDTAADMQIAVNDMRLRARDTVIKTARADKQAALEELQAAYDSFLEAADAYDVTGIDAEVQPVFDDLKVVAEEYIEIQTTDMAAFALAGRVKAWSAMNDERVSPLTTEMNDAVETLLAHERSSGAAAVAAIEDSYSATRTTMIAVLLVGLALALALGWAVARAVARNTGRVKAIIDALAQGDLTQRADVSSRDELGQMATGMDAATTKLRELMTSISGSADAVAAASEQLSASSQQIAAGAEETSVQAGVVSGAAEEVSRNVSTVAAGAEQMGAS</sequence>
<dbReference type="Pfam" id="PF12729">
    <property type="entry name" value="4HB_MCP_1"/>
    <property type="match status" value="1"/>
</dbReference>
<gene>
    <name evidence="7" type="ORF">H7344_20130</name>
</gene>
<dbReference type="Pfam" id="PF00672">
    <property type="entry name" value="HAMP"/>
    <property type="match status" value="1"/>
</dbReference>
<keyword evidence="3 5" id="KW-1133">Transmembrane helix</keyword>
<evidence type="ECO:0000256" key="3">
    <source>
        <dbReference type="ARBA" id="ARBA00022989"/>
    </source>
</evidence>
<dbReference type="Gene3D" id="1.10.287.950">
    <property type="entry name" value="Methyl-accepting chemotaxis protein"/>
    <property type="match status" value="1"/>
</dbReference>
<dbReference type="InterPro" id="IPR003660">
    <property type="entry name" value="HAMP_dom"/>
</dbReference>
<dbReference type="PANTHER" id="PTHR43531">
    <property type="entry name" value="PROTEIN ICFG"/>
    <property type="match status" value="1"/>
</dbReference>
<evidence type="ECO:0000256" key="2">
    <source>
        <dbReference type="ARBA" id="ARBA00022692"/>
    </source>
</evidence>
<keyword evidence="2 5" id="KW-0812">Transmembrane</keyword>
<feature type="transmembrane region" description="Helical" evidence="5">
    <location>
        <begin position="205"/>
        <end position="228"/>
    </location>
</feature>
<dbReference type="EMBL" id="JACMYC010000035">
    <property type="protein sequence ID" value="MBC2962600.1"/>
    <property type="molecule type" value="Genomic_DNA"/>
</dbReference>
<dbReference type="PANTHER" id="PTHR43531:SF11">
    <property type="entry name" value="METHYL-ACCEPTING CHEMOTAXIS PROTEIN 3"/>
    <property type="match status" value="1"/>
</dbReference>
<dbReference type="InterPro" id="IPR051310">
    <property type="entry name" value="MCP_chemotaxis"/>
</dbReference>
<protein>
    <submittedName>
        <fullName evidence="7">Methyl-accepting chemotaxis protein</fullName>
    </submittedName>
</protein>
<feature type="domain" description="HAMP" evidence="6">
    <location>
        <begin position="225"/>
        <end position="277"/>
    </location>
</feature>
<accession>A0ABR6UDZ1</accession>
<dbReference type="Proteomes" id="UP000604001">
    <property type="component" value="Unassembled WGS sequence"/>
</dbReference>
<dbReference type="RefSeq" id="WP_186347767.1">
    <property type="nucleotide sequence ID" value="NZ_JACMYC010000035.1"/>
</dbReference>
<name>A0ABR6UDZ1_9ACTN</name>
<dbReference type="SUPFAM" id="SSF58104">
    <property type="entry name" value="Methyl-accepting chemotaxis protein (MCP) signaling domain"/>
    <property type="match status" value="1"/>
</dbReference>
<keyword evidence="8" id="KW-1185">Reference proteome</keyword>
<dbReference type="PROSITE" id="PS50885">
    <property type="entry name" value="HAMP"/>
    <property type="match status" value="1"/>
</dbReference>
<evidence type="ECO:0000256" key="5">
    <source>
        <dbReference type="SAM" id="Phobius"/>
    </source>
</evidence>
<feature type="non-terminal residue" evidence="7">
    <location>
        <position position="338"/>
    </location>
</feature>
<dbReference type="SMART" id="SM00304">
    <property type="entry name" value="HAMP"/>
    <property type="match status" value="1"/>
</dbReference>
<comment type="caution">
    <text evidence="7">The sequence shown here is derived from an EMBL/GenBank/DDBJ whole genome shotgun (WGS) entry which is preliminary data.</text>
</comment>
<evidence type="ECO:0000256" key="4">
    <source>
        <dbReference type="ARBA" id="ARBA00029447"/>
    </source>
</evidence>
<evidence type="ECO:0000313" key="8">
    <source>
        <dbReference type="Proteomes" id="UP000604001"/>
    </source>
</evidence>
<reference evidence="7 8" key="1">
    <citation type="submission" date="2020-08" db="EMBL/GenBank/DDBJ databases">
        <title>novel species in genus Nocardioides.</title>
        <authorList>
            <person name="Zhang G."/>
        </authorList>
    </citation>
    <scope>NUCLEOTIDE SEQUENCE [LARGE SCALE GENOMIC DNA]</scope>
    <source>
        <strain evidence="7 8">SC8A-24</strain>
    </source>
</reference>
<dbReference type="InterPro" id="IPR024478">
    <property type="entry name" value="HlyB_4HB_MCP"/>
</dbReference>
<comment type="similarity">
    <text evidence="4">Belongs to the methyl-accepting chemotaxis (MCP) protein family.</text>
</comment>
<keyword evidence="5" id="KW-0472">Membrane</keyword>
<dbReference type="CDD" id="cd06225">
    <property type="entry name" value="HAMP"/>
    <property type="match status" value="1"/>
</dbReference>
<evidence type="ECO:0000313" key="7">
    <source>
        <dbReference type="EMBL" id="MBC2962600.1"/>
    </source>
</evidence>
<keyword evidence="1" id="KW-0145">Chemotaxis</keyword>
<evidence type="ECO:0000259" key="6">
    <source>
        <dbReference type="PROSITE" id="PS50885"/>
    </source>
</evidence>